<sequence length="64" mass="6904">MEIGPFGFANARGFVPGSSHSLTGFARGQQYGEFSPLHGAQRALYVFMNKKRMKAATSGVLLPD</sequence>
<proteinExistence type="predicted"/>
<accession>A0ABM7PNU1</accession>
<dbReference type="Proteomes" id="UP001320148">
    <property type="component" value="Chromosome"/>
</dbReference>
<evidence type="ECO:0000313" key="1">
    <source>
        <dbReference type="EMBL" id="BCS98730.1"/>
    </source>
</evidence>
<protein>
    <submittedName>
        <fullName evidence="1">Uncharacterized protein</fullName>
    </submittedName>
</protein>
<name>A0ABM7PNU1_9BACT</name>
<keyword evidence="2" id="KW-1185">Reference proteome</keyword>
<organism evidence="1 2">
    <name type="scientific">Desulfoluna limicola</name>
    <dbReference type="NCBI Taxonomy" id="2810562"/>
    <lineage>
        <taxon>Bacteria</taxon>
        <taxon>Pseudomonadati</taxon>
        <taxon>Thermodesulfobacteriota</taxon>
        <taxon>Desulfobacteria</taxon>
        <taxon>Desulfobacterales</taxon>
        <taxon>Desulfolunaceae</taxon>
        <taxon>Desulfoluna</taxon>
    </lineage>
</organism>
<gene>
    <name evidence="1" type="ORF">DSLASN_43620</name>
</gene>
<dbReference type="EMBL" id="AP024488">
    <property type="protein sequence ID" value="BCS98730.1"/>
    <property type="molecule type" value="Genomic_DNA"/>
</dbReference>
<reference evidence="1 2" key="1">
    <citation type="submission" date="2021-02" db="EMBL/GenBank/DDBJ databases">
        <title>Complete genome of Desulfoluna sp. strain ASN36.</title>
        <authorList>
            <person name="Takahashi A."/>
            <person name="Kojima H."/>
            <person name="Fukui M."/>
        </authorList>
    </citation>
    <scope>NUCLEOTIDE SEQUENCE [LARGE SCALE GENOMIC DNA]</scope>
    <source>
        <strain evidence="1 2">ASN36</strain>
    </source>
</reference>
<evidence type="ECO:0000313" key="2">
    <source>
        <dbReference type="Proteomes" id="UP001320148"/>
    </source>
</evidence>